<sequence length="473" mass="52657">MKAQSHRFKANSQQALRDADLQAALGRAKSGFVDKRAKAIDALPEFEALRERGRQVRAHSLAYLDVYLERFSAQVEHSGGRVHWASDADEARRHIVDICQRQQARLVIKSKTMVGEEIAINEALEEAAIEVVETDLGEYIIQLAKEPPSHIIAPAVHKTRDQISSLFDRVHHQRQGQPTRAVPDLVDEARQVLRKKFRRADVGITGANFLIAEEGSALIVTNEGNADLCMSLPRVHIVLTSIDKLVPTLEDASTLVRLLGRSATGQPMTTYTTLVTGARRANDTAGPEEFHVVLLDNGRSQMLDGPFREMLHCIRCGACLNHCPVYSAIGGHAYGWVYPGPMGSVLTPHFIGLDKSKDLPHACTLNGRCEAVCPVKIPLPKLLRRLRAASFEQGLTQPVERSAVGLWGKLAQRPVAYRAATAGAHRILRVIQRLDWQRPPFLGAWTAHRSLPHASRETFVSTWHRQREKTHER</sequence>
<evidence type="ECO:0000256" key="1">
    <source>
        <dbReference type="ARBA" id="ARBA00022448"/>
    </source>
</evidence>
<evidence type="ECO:0000259" key="8">
    <source>
        <dbReference type="PROSITE" id="PS51379"/>
    </source>
</evidence>
<dbReference type="OrthoDB" id="5289041at2"/>
<keyword evidence="3" id="KW-0479">Metal-binding</keyword>
<dbReference type="RefSeq" id="WP_116302759.1">
    <property type="nucleotide sequence ID" value="NZ_NFZV01000013.1"/>
</dbReference>
<keyword evidence="6" id="KW-0408">Iron</keyword>
<comment type="caution">
    <text evidence="9">The sequence shown here is derived from an EMBL/GenBank/DDBJ whole genome shotgun (WGS) entry which is preliminary data.</text>
</comment>
<protein>
    <submittedName>
        <fullName evidence="9">Iron-sulfur cluster-binding protein</fullName>
    </submittedName>
</protein>
<dbReference type="PANTHER" id="PTHR47153">
    <property type="entry name" value="LACTATE UTILIZATION PROTEIN B"/>
    <property type="match status" value="1"/>
</dbReference>
<evidence type="ECO:0000313" key="9">
    <source>
        <dbReference type="EMBL" id="RFA31647.1"/>
    </source>
</evidence>
<keyword evidence="5" id="KW-0249">Electron transport</keyword>
<evidence type="ECO:0000256" key="2">
    <source>
        <dbReference type="ARBA" id="ARBA00022485"/>
    </source>
</evidence>
<dbReference type="Gene3D" id="3.40.50.10420">
    <property type="entry name" value="NagB/RpiA/CoA transferase-like"/>
    <property type="match status" value="1"/>
</dbReference>
<reference evidence="10" key="1">
    <citation type="submission" date="2017-05" db="EMBL/GenBank/DDBJ databases">
        <authorList>
            <person name="Sharma S."/>
            <person name="Sidhu C."/>
            <person name="Pinnaka A.K."/>
        </authorList>
    </citation>
    <scope>NUCLEOTIDE SEQUENCE [LARGE SCALE GENOMIC DNA]</scope>
    <source>
        <strain evidence="10">AK93</strain>
    </source>
</reference>
<evidence type="ECO:0000256" key="5">
    <source>
        <dbReference type="ARBA" id="ARBA00022982"/>
    </source>
</evidence>
<dbReference type="NCBIfam" id="TIGR00273">
    <property type="entry name" value="LutB/LldF family L-lactate oxidation iron-sulfur protein"/>
    <property type="match status" value="1"/>
</dbReference>
<accession>A0A3E0WHM9</accession>
<dbReference type="InterPro" id="IPR037171">
    <property type="entry name" value="NagB/RpiA_transferase-like"/>
</dbReference>
<dbReference type="InterPro" id="IPR024185">
    <property type="entry name" value="FTHF_cligase-like_sf"/>
</dbReference>
<evidence type="ECO:0000313" key="10">
    <source>
        <dbReference type="Proteomes" id="UP000256763"/>
    </source>
</evidence>
<proteinExistence type="predicted"/>
<keyword evidence="4" id="KW-0677">Repeat</keyword>
<dbReference type="GO" id="GO:0051539">
    <property type="term" value="F:4 iron, 4 sulfur cluster binding"/>
    <property type="evidence" value="ECO:0007669"/>
    <property type="project" value="UniProtKB-KW"/>
</dbReference>
<dbReference type="GO" id="GO:0046872">
    <property type="term" value="F:metal ion binding"/>
    <property type="evidence" value="ECO:0007669"/>
    <property type="project" value="UniProtKB-KW"/>
</dbReference>
<dbReference type="GO" id="GO:0006089">
    <property type="term" value="P:lactate metabolic process"/>
    <property type="evidence" value="ECO:0007669"/>
    <property type="project" value="InterPro"/>
</dbReference>
<dbReference type="PROSITE" id="PS51379">
    <property type="entry name" value="4FE4S_FER_2"/>
    <property type="match status" value="1"/>
</dbReference>
<dbReference type="EMBL" id="NFZW01000044">
    <property type="protein sequence ID" value="RFA31647.1"/>
    <property type="molecule type" value="Genomic_DNA"/>
</dbReference>
<dbReference type="InterPro" id="IPR017900">
    <property type="entry name" value="4Fe4S_Fe_S_CS"/>
</dbReference>
<dbReference type="Pfam" id="PF11870">
    <property type="entry name" value="LutB_C"/>
    <property type="match status" value="1"/>
</dbReference>
<dbReference type="Pfam" id="PF13183">
    <property type="entry name" value="Fer4_8"/>
    <property type="match status" value="1"/>
</dbReference>
<dbReference type="InterPro" id="IPR017896">
    <property type="entry name" value="4Fe4S_Fe-S-bd"/>
</dbReference>
<dbReference type="InterPro" id="IPR003741">
    <property type="entry name" value="LUD_dom"/>
</dbReference>
<dbReference type="SUPFAM" id="SSF46548">
    <property type="entry name" value="alpha-helical ferredoxin"/>
    <property type="match status" value="1"/>
</dbReference>
<dbReference type="InterPro" id="IPR024569">
    <property type="entry name" value="LutB_C"/>
</dbReference>
<dbReference type="Gene3D" id="1.10.1060.10">
    <property type="entry name" value="Alpha-helical ferredoxin"/>
    <property type="match status" value="1"/>
</dbReference>
<gene>
    <name evidence="9" type="ORF">CAL65_21890</name>
</gene>
<keyword evidence="1" id="KW-0813">Transport</keyword>
<keyword evidence="10" id="KW-1185">Reference proteome</keyword>
<name>A0A3E0WHM9_9GAMM</name>
<dbReference type="AlphaFoldDB" id="A0A3E0WHM9"/>
<dbReference type="PROSITE" id="PS00198">
    <property type="entry name" value="4FE4S_FER_1"/>
    <property type="match status" value="1"/>
</dbReference>
<organism evidence="9 10">
    <name type="scientific">Alkalilimnicola ehrlichii</name>
    <dbReference type="NCBI Taxonomy" id="351052"/>
    <lineage>
        <taxon>Bacteria</taxon>
        <taxon>Pseudomonadati</taxon>
        <taxon>Pseudomonadota</taxon>
        <taxon>Gammaproteobacteria</taxon>
        <taxon>Chromatiales</taxon>
        <taxon>Ectothiorhodospiraceae</taxon>
        <taxon>Alkalilimnicola</taxon>
    </lineage>
</organism>
<feature type="domain" description="4Fe-4S ferredoxin-type" evidence="8">
    <location>
        <begin position="304"/>
        <end position="334"/>
    </location>
</feature>
<dbReference type="SUPFAM" id="SSF100950">
    <property type="entry name" value="NagB/RpiA/CoA transferase-like"/>
    <property type="match status" value="1"/>
</dbReference>
<dbReference type="PANTHER" id="PTHR47153:SF2">
    <property type="entry name" value="LACTATE UTILIZATION PROTEIN B"/>
    <property type="match status" value="1"/>
</dbReference>
<keyword evidence="7" id="KW-0411">Iron-sulfur</keyword>
<evidence type="ECO:0000256" key="3">
    <source>
        <dbReference type="ARBA" id="ARBA00022723"/>
    </source>
</evidence>
<dbReference type="Pfam" id="PF02589">
    <property type="entry name" value="LUD_dom"/>
    <property type="match status" value="1"/>
</dbReference>
<dbReference type="InterPro" id="IPR009051">
    <property type="entry name" value="Helical_ferredxn"/>
</dbReference>
<dbReference type="InterPro" id="IPR004452">
    <property type="entry name" value="LutB/LldF"/>
</dbReference>
<evidence type="ECO:0000256" key="4">
    <source>
        <dbReference type="ARBA" id="ARBA00022737"/>
    </source>
</evidence>
<keyword evidence="2" id="KW-0004">4Fe-4S</keyword>
<dbReference type="Proteomes" id="UP000256763">
    <property type="component" value="Unassembled WGS sequence"/>
</dbReference>
<evidence type="ECO:0000256" key="7">
    <source>
        <dbReference type="ARBA" id="ARBA00023014"/>
    </source>
</evidence>
<evidence type="ECO:0000256" key="6">
    <source>
        <dbReference type="ARBA" id="ARBA00023004"/>
    </source>
</evidence>